<reference evidence="1 2" key="1">
    <citation type="submission" date="2021-12" db="EMBL/GenBank/DDBJ databases">
        <title>Genome sequence of Kibdelosporangium philippinense ATCC 49844.</title>
        <authorList>
            <person name="Fedorov E.A."/>
            <person name="Omeragic M."/>
            <person name="Shalygina K.F."/>
            <person name="Maclea K.S."/>
        </authorList>
    </citation>
    <scope>NUCLEOTIDE SEQUENCE [LARGE SCALE GENOMIC DNA]</scope>
    <source>
        <strain evidence="1 2">ATCC 49844</strain>
    </source>
</reference>
<evidence type="ECO:0000313" key="2">
    <source>
        <dbReference type="Proteomes" id="UP001521150"/>
    </source>
</evidence>
<gene>
    <name evidence="1" type="ORF">LWC34_13730</name>
</gene>
<dbReference type="RefSeq" id="WP_233725433.1">
    <property type="nucleotide sequence ID" value="NZ_JAJVCN010000001.1"/>
</dbReference>
<keyword evidence="2" id="KW-1185">Reference proteome</keyword>
<name>A0ABS8ZAP9_9PSEU</name>
<comment type="caution">
    <text evidence="1">The sequence shown here is derived from an EMBL/GenBank/DDBJ whole genome shotgun (WGS) entry which is preliminary data.</text>
</comment>
<dbReference type="Gene3D" id="3.40.710.10">
    <property type="entry name" value="DD-peptidase/beta-lactamase superfamily"/>
    <property type="match status" value="1"/>
</dbReference>
<dbReference type="EMBL" id="JAJVCN010000001">
    <property type="protein sequence ID" value="MCE7003880.1"/>
    <property type="molecule type" value="Genomic_DNA"/>
</dbReference>
<dbReference type="InterPro" id="IPR012338">
    <property type="entry name" value="Beta-lactam/transpept-like"/>
</dbReference>
<organism evidence="1 2">
    <name type="scientific">Kibdelosporangium philippinense</name>
    <dbReference type="NCBI Taxonomy" id="211113"/>
    <lineage>
        <taxon>Bacteria</taxon>
        <taxon>Bacillati</taxon>
        <taxon>Actinomycetota</taxon>
        <taxon>Actinomycetes</taxon>
        <taxon>Pseudonocardiales</taxon>
        <taxon>Pseudonocardiaceae</taxon>
        <taxon>Kibdelosporangium</taxon>
    </lineage>
</organism>
<sequence length="88" mass="9439">MWNTVSTAGSNWLANTRYGLGLYDLTLADGQVLRDVSGASMGTNTFVMGTPDRKHTVAAHIANDYSGFPVFDRILEAEFGARGLALDA</sequence>
<evidence type="ECO:0000313" key="1">
    <source>
        <dbReference type="EMBL" id="MCE7003880.1"/>
    </source>
</evidence>
<dbReference type="Proteomes" id="UP001521150">
    <property type="component" value="Unassembled WGS sequence"/>
</dbReference>
<accession>A0ABS8ZAP9</accession>
<protein>
    <recommendedName>
        <fullName evidence="3">Serine hydrolase</fullName>
    </recommendedName>
</protein>
<evidence type="ECO:0008006" key="3">
    <source>
        <dbReference type="Google" id="ProtNLM"/>
    </source>
</evidence>
<proteinExistence type="predicted"/>